<name>A0A937K2I4_9BACT</name>
<evidence type="ECO:0000313" key="9">
    <source>
        <dbReference type="EMBL" id="MBL3657852.1"/>
    </source>
</evidence>
<keyword evidence="10" id="KW-1185">Reference proteome</keyword>
<evidence type="ECO:0000256" key="6">
    <source>
        <dbReference type="SAM" id="Phobius"/>
    </source>
</evidence>
<dbReference type="PANTHER" id="PTHR30386">
    <property type="entry name" value="MEMBRANE FUSION SUBUNIT OF EMRAB-TOLC MULTIDRUG EFFLUX PUMP"/>
    <property type="match status" value="1"/>
</dbReference>
<dbReference type="SUPFAM" id="SSF111369">
    <property type="entry name" value="HlyD-like secretion proteins"/>
    <property type="match status" value="3"/>
</dbReference>
<evidence type="ECO:0000256" key="4">
    <source>
        <dbReference type="ARBA" id="ARBA00023136"/>
    </source>
</evidence>
<keyword evidence="3 6" id="KW-1133">Transmembrane helix</keyword>
<evidence type="ECO:0000256" key="1">
    <source>
        <dbReference type="ARBA" id="ARBA00004167"/>
    </source>
</evidence>
<dbReference type="Gene3D" id="2.40.50.100">
    <property type="match status" value="1"/>
</dbReference>
<comment type="caution">
    <text evidence="9">The sequence shown here is derived from an EMBL/GenBank/DDBJ whole genome shotgun (WGS) entry which is preliminary data.</text>
</comment>
<dbReference type="PRINTS" id="PR01490">
    <property type="entry name" value="RTXTOXIND"/>
</dbReference>
<evidence type="ECO:0000259" key="8">
    <source>
        <dbReference type="Pfam" id="PF25990"/>
    </source>
</evidence>
<dbReference type="Pfam" id="PF25917">
    <property type="entry name" value="BSH_RND"/>
    <property type="match status" value="1"/>
</dbReference>
<sequence length="362" mass="39870">MEKPEQNNKKGNKLFPIIFAGIVLVGLVYGAFKYIHSLHYEETEDAQLEADISPIIPKVSGYIEKVYIDDNQEVKKGDTLVILESKDYQIKVVQAEAAYENALANLEVVKSGATSSNANVSTSQANIATVQANIEAAKVDLWRATQDYNRYENLIKDHSITQQQFDQVRAAKESAEKRLEVLERQKSVASRQKYANQTASDVSVNNIGVAEANVKMSKAQLDLAKLQLSYTILTAPINGVISQRHVEVGQFVQAGQSLFAIVEDDDIWVVANLKETQMEKIRPGQEVEISVDAVPGIKFKGKVESIAGATGAKFSLLPPDNATGNFVKVVQRIPVKIELEEGQENIDRLRAGMNVIAEIALD</sequence>
<gene>
    <name evidence="9" type="ORF">JL102_17005</name>
</gene>
<evidence type="ECO:0000259" key="7">
    <source>
        <dbReference type="Pfam" id="PF25917"/>
    </source>
</evidence>
<dbReference type="Gene3D" id="2.40.30.170">
    <property type="match status" value="1"/>
</dbReference>
<dbReference type="GO" id="GO:0016020">
    <property type="term" value="C:membrane"/>
    <property type="evidence" value="ECO:0007669"/>
    <property type="project" value="UniProtKB-SubCell"/>
</dbReference>
<dbReference type="AlphaFoldDB" id="A0A937K2I4"/>
<keyword evidence="5" id="KW-0175">Coiled coil</keyword>
<dbReference type="Pfam" id="PF25990">
    <property type="entry name" value="Beta-barrel_YknX"/>
    <property type="match status" value="1"/>
</dbReference>
<dbReference type="PANTHER" id="PTHR30386:SF26">
    <property type="entry name" value="TRANSPORT PROTEIN COMB"/>
    <property type="match status" value="1"/>
</dbReference>
<comment type="subcellular location">
    <subcellularLocation>
        <location evidence="1">Membrane</location>
        <topology evidence="1">Single-pass membrane protein</topology>
    </subcellularLocation>
</comment>
<evidence type="ECO:0000256" key="3">
    <source>
        <dbReference type="ARBA" id="ARBA00022989"/>
    </source>
</evidence>
<accession>A0A937K2I4</accession>
<evidence type="ECO:0000256" key="2">
    <source>
        <dbReference type="ARBA" id="ARBA00022692"/>
    </source>
</evidence>
<keyword evidence="2 6" id="KW-0812">Transmembrane</keyword>
<dbReference type="Proteomes" id="UP000659388">
    <property type="component" value="Unassembled WGS sequence"/>
</dbReference>
<dbReference type="InterPro" id="IPR058625">
    <property type="entry name" value="MdtA-like_BSH"/>
</dbReference>
<dbReference type="GO" id="GO:0055085">
    <property type="term" value="P:transmembrane transport"/>
    <property type="evidence" value="ECO:0007669"/>
    <property type="project" value="InterPro"/>
</dbReference>
<reference evidence="9" key="1">
    <citation type="submission" date="2021-01" db="EMBL/GenBank/DDBJ databases">
        <title>Fulvivirga kasyanovii gen. nov., sp nov., a novel member of the phylum Bacteroidetes isolated from seawater in a mussel farm.</title>
        <authorList>
            <person name="Zhao L.-H."/>
            <person name="Wang Z.-J."/>
        </authorList>
    </citation>
    <scope>NUCLEOTIDE SEQUENCE</scope>
    <source>
        <strain evidence="9">2943</strain>
    </source>
</reference>
<evidence type="ECO:0000256" key="5">
    <source>
        <dbReference type="SAM" id="Coils"/>
    </source>
</evidence>
<keyword evidence="4 6" id="KW-0472">Membrane</keyword>
<protein>
    <submittedName>
        <fullName evidence="9">HlyD family secretion protein</fullName>
    </submittedName>
</protein>
<feature type="domain" description="YknX-like beta-barrel" evidence="8">
    <location>
        <begin position="269"/>
        <end position="359"/>
    </location>
</feature>
<dbReference type="InterPro" id="IPR058636">
    <property type="entry name" value="Beta-barrel_YknX"/>
</dbReference>
<feature type="domain" description="Multidrug resistance protein MdtA-like barrel-sandwich hybrid" evidence="7">
    <location>
        <begin position="55"/>
        <end position="262"/>
    </location>
</feature>
<dbReference type="InterPro" id="IPR050739">
    <property type="entry name" value="MFP"/>
</dbReference>
<proteinExistence type="predicted"/>
<organism evidence="9 10">
    <name type="scientific">Fulvivirga sediminis</name>
    <dbReference type="NCBI Taxonomy" id="2803949"/>
    <lineage>
        <taxon>Bacteria</taxon>
        <taxon>Pseudomonadati</taxon>
        <taxon>Bacteroidota</taxon>
        <taxon>Cytophagia</taxon>
        <taxon>Cytophagales</taxon>
        <taxon>Fulvivirgaceae</taxon>
        <taxon>Fulvivirga</taxon>
    </lineage>
</organism>
<feature type="coiled-coil region" evidence="5">
    <location>
        <begin position="165"/>
        <end position="229"/>
    </location>
</feature>
<evidence type="ECO:0000313" key="10">
    <source>
        <dbReference type="Proteomes" id="UP000659388"/>
    </source>
</evidence>
<dbReference type="Gene3D" id="1.10.287.470">
    <property type="entry name" value="Helix hairpin bin"/>
    <property type="match status" value="1"/>
</dbReference>
<dbReference type="EMBL" id="JAESIY010000009">
    <property type="protein sequence ID" value="MBL3657852.1"/>
    <property type="molecule type" value="Genomic_DNA"/>
</dbReference>
<dbReference type="RefSeq" id="WP_202245635.1">
    <property type="nucleotide sequence ID" value="NZ_JAESIY010000009.1"/>
</dbReference>
<feature type="transmembrane region" description="Helical" evidence="6">
    <location>
        <begin position="12"/>
        <end position="32"/>
    </location>
</feature>